<evidence type="ECO:0000256" key="1">
    <source>
        <dbReference type="SAM" id="Phobius"/>
    </source>
</evidence>
<organism evidence="3 4">
    <name type="scientific">Stylophora pistillata</name>
    <name type="common">Smooth cauliflower coral</name>
    <dbReference type="NCBI Taxonomy" id="50429"/>
    <lineage>
        <taxon>Eukaryota</taxon>
        <taxon>Metazoa</taxon>
        <taxon>Cnidaria</taxon>
        <taxon>Anthozoa</taxon>
        <taxon>Hexacorallia</taxon>
        <taxon>Scleractinia</taxon>
        <taxon>Astrocoeniina</taxon>
        <taxon>Pocilloporidae</taxon>
        <taxon>Stylophora</taxon>
    </lineage>
</organism>
<keyword evidence="2" id="KW-0732">Signal</keyword>
<comment type="caution">
    <text evidence="3">The sequence shown here is derived from an EMBL/GenBank/DDBJ whole genome shotgun (WGS) entry which is preliminary data.</text>
</comment>
<reference evidence="4" key="1">
    <citation type="journal article" date="2017" name="bioRxiv">
        <title>Comparative analysis of the genomes of Stylophora pistillata and Acropora digitifera provides evidence for extensive differences between species of corals.</title>
        <authorList>
            <person name="Voolstra C.R."/>
            <person name="Li Y."/>
            <person name="Liew Y.J."/>
            <person name="Baumgarten S."/>
            <person name="Zoccola D."/>
            <person name="Flot J.-F."/>
            <person name="Tambutte S."/>
            <person name="Allemand D."/>
            <person name="Aranda M."/>
        </authorList>
    </citation>
    <scope>NUCLEOTIDE SEQUENCE [LARGE SCALE GENOMIC DNA]</scope>
</reference>
<feature type="transmembrane region" description="Helical" evidence="1">
    <location>
        <begin position="201"/>
        <end position="224"/>
    </location>
</feature>
<feature type="transmembrane region" description="Helical" evidence="1">
    <location>
        <begin position="420"/>
        <end position="439"/>
    </location>
</feature>
<name>A0A2B4SBQ3_STYPI</name>
<evidence type="ECO:0000313" key="4">
    <source>
        <dbReference type="Proteomes" id="UP000225706"/>
    </source>
</evidence>
<evidence type="ECO:0000313" key="3">
    <source>
        <dbReference type="EMBL" id="PFX26796.1"/>
    </source>
</evidence>
<dbReference type="EMBL" id="LSMT01000117">
    <property type="protein sequence ID" value="PFX26796.1"/>
    <property type="molecule type" value="Genomic_DNA"/>
</dbReference>
<keyword evidence="1" id="KW-1133">Transmembrane helix</keyword>
<dbReference type="Proteomes" id="UP000225706">
    <property type="component" value="Unassembled WGS sequence"/>
</dbReference>
<evidence type="ECO:0000256" key="2">
    <source>
        <dbReference type="SAM" id="SignalP"/>
    </source>
</evidence>
<dbReference type="OrthoDB" id="5976731at2759"/>
<proteinExistence type="predicted"/>
<protein>
    <submittedName>
        <fullName evidence="3">Uncharacterized protein</fullName>
    </submittedName>
</protein>
<feature type="chain" id="PRO_5013083727" evidence="2">
    <location>
        <begin position="23"/>
        <end position="472"/>
    </location>
</feature>
<keyword evidence="1" id="KW-0812">Transmembrane</keyword>
<feature type="signal peptide" evidence="2">
    <location>
        <begin position="1"/>
        <end position="22"/>
    </location>
</feature>
<sequence length="472" mass="52049">MAITFCTVLVAACLLCAVIVEGNSEDRDYRDIYEYDDDNDGINNAEKCPDINLPRGLGGPCKVSDFCSNITCEVTVWEKSATLTFKINQCDDPITATVTVNIQRYAVDWSHSFQDGERIKLPTDHLLGKGSSTMAQGSVSLSVLLKREGKKLHFKLQLLGKVEVFLYHKLEGPIDRTLIDGKISLSDKHCGFSAWFNKQPLYIKILMIAGPTLAFILLLMLTVYCRMRRKRRVPTRLHVQLPSHRVQITATRSGEGGSMHTKQCPAVKFIPEEPDAGKCFFSQKCSKLKCVAEAGGHKLTAGLKVSRCGKSLVASVKLQQPEVDLDWFERLKDGEKAKLPIKASSFSGGLAVSDAKLYVQVQLKEIQDNKVNFTVTLVGHVTALGETTSVNTVLIQGQIFVSSVADCGSWFSEQSTAVKVLVILLPLTAGILVALTVAFCCCKRGRDGTRLYVNIFKSRNDGFGMRRLSNDI</sequence>
<keyword evidence="1" id="KW-0472">Membrane</keyword>
<gene>
    <name evidence="3" type="ORF">AWC38_SpisGene8512</name>
</gene>
<keyword evidence="4" id="KW-1185">Reference proteome</keyword>
<accession>A0A2B4SBQ3</accession>
<dbReference type="AlphaFoldDB" id="A0A2B4SBQ3"/>